<dbReference type="Pfam" id="PF20083">
    <property type="entry name" value="DUF6477"/>
    <property type="match status" value="1"/>
</dbReference>
<gene>
    <name evidence="1" type="ORF">R2601_25566</name>
</gene>
<evidence type="ECO:0000313" key="2">
    <source>
        <dbReference type="Proteomes" id="UP000006230"/>
    </source>
</evidence>
<evidence type="ECO:0000313" key="1">
    <source>
        <dbReference type="EMBL" id="EAU43671.1"/>
    </source>
</evidence>
<proteinExistence type="predicted"/>
<sequence>MHDLTSLLHSLHRPRLLIRAARIAAEEYRRDPHLARVLGAPTPGHRGAALLQLLEIEGLMDERRKARDGAYSVARHVETLAAVIGEARLMARPEDRLT</sequence>
<reference evidence="1 2" key="1">
    <citation type="journal article" date="2010" name="J. Bacteriol.">
        <title>Genome sequences of Pelagibaca bermudensis HTCC2601T and Maritimibacter alkaliphilus HTCC2654T, the type strains of two marine Roseobacter genera.</title>
        <authorList>
            <person name="Thrash J.C."/>
            <person name="Cho J.C."/>
            <person name="Ferriera S."/>
            <person name="Johnson J."/>
            <person name="Vergin K.L."/>
            <person name="Giovannoni S.J."/>
        </authorList>
    </citation>
    <scope>NUCLEOTIDE SEQUENCE [LARGE SCALE GENOMIC DNA]</scope>
    <source>
        <strain evidence="2">DSM 26914 / JCM 13377 / KCTC 12554 / HTCC2601</strain>
    </source>
</reference>
<protein>
    <submittedName>
        <fullName evidence="1">Uncharacterized protein</fullName>
    </submittedName>
</protein>
<organism evidence="1 2">
    <name type="scientific">Salipiger bermudensis (strain DSM 26914 / JCM 13377 / KCTC 12554 / HTCC2601)</name>
    <name type="common">Pelagibaca bermudensis</name>
    <dbReference type="NCBI Taxonomy" id="314265"/>
    <lineage>
        <taxon>Bacteria</taxon>
        <taxon>Pseudomonadati</taxon>
        <taxon>Pseudomonadota</taxon>
        <taxon>Alphaproteobacteria</taxon>
        <taxon>Rhodobacterales</taxon>
        <taxon>Roseobacteraceae</taxon>
        <taxon>Salipiger</taxon>
    </lineage>
</organism>
<comment type="caution">
    <text evidence="1">The sequence shown here is derived from an EMBL/GenBank/DDBJ whole genome shotgun (WGS) entry which is preliminary data.</text>
</comment>
<name>Q0FHI5_SALBH</name>
<dbReference type="AlphaFoldDB" id="Q0FHI5"/>
<dbReference type="RefSeq" id="WP_007800718.1">
    <property type="nucleotide sequence ID" value="NZ_DS022276.1"/>
</dbReference>
<dbReference type="InterPro" id="IPR045516">
    <property type="entry name" value="DUF6477"/>
</dbReference>
<dbReference type="Proteomes" id="UP000006230">
    <property type="component" value="Unassembled WGS sequence"/>
</dbReference>
<dbReference type="OrthoDB" id="7875218at2"/>
<keyword evidence="2" id="KW-1185">Reference proteome</keyword>
<dbReference type="EMBL" id="AATQ01000072">
    <property type="protein sequence ID" value="EAU43671.1"/>
    <property type="molecule type" value="Genomic_DNA"/>
</dbReference>
<dbReference type="STRING" id="314265.R2601_25566"/>
<dbReference type="HOGENOM" id="CLU_157929_0_0_5"/>
<accession>Q0FHI5</accession>